<dbReference type="InterPro" id="IPR005754">
    <property type="entry name" value="Sortase"/>
</dbReference>
<dbReference type="CDD" id="cd05830">
    <property type="entry name" value="Sortase_E"/>
    <property type="match status" value="1"/>
</dbReference>
<dbReference type="Proteomes" id="UP001164963">
    <property type="component" value="Chromosome"/>
</dbReference>
<organism evidence="3 4">
    <name type="scientific">Streptomyces drozdowiczii</name>
    <dbReference type="NCBI Taxonomy" id="202862"/>
    <lineage>
        <taxon>Bacteria</taxon>
        <taxon>Bacillati</taxon>
        <taxon>Actinomycetota</taxon>
        <taxon>Actinomycetes</taxon>
        <taxon>Kitasatosporales</taxon>
        <taxon>Streptomycetaceae</taxon>
        <taxon>Streptomyces</taxon>
    </lineage>
</organism>
<dbReference type="NCBIfam" id="NF033747">
    <property type="entry name" value="class_E_sortase"/>
    <property type="match status" value="1"/>
</dbReference>
<proteinExistence type="predicted"/>
<dbReference type="InterPro" id="IPR023365">
    <property type="entry name" value="Sortase_dom-sf"/>
</dbReference>
<dbReference type="InterPro" id="IPR053465">
    <property type="entry name" value="Sortase_Class_E"/>
</dbReference>
<dbReference type="SUPFAM" id="SSF63817">
    <property type="entry name" value="Sortase"/>
    <property type="match status" value="1"/>
</dbReference>
<gene>
    <name evidence="3" type="ORF">NEH16_02325</name>
</gene>
<feature type="compositionally biased region" description="Low complexity" evidence="2">
    <location>
        <begin position="54"/>
        <end position="65"/>
    </location>
</feature>
<feature type="region of interest" description="Disordered" evidence="2">
    <location>
        <begin position="39"/>
        <end position="90"/>
    </location>
</feature>
<dbReference type="Gene3D" id="2.40.260.10">
    <property type="entry name" value="Sortase"/>
    <property type="match status" value="1"/>
</dbReference>
<evidence type="ECO:0000256" key="1">
    <source>
        <dbReference type="ARBA" id="ARBA00022801"/>
    </source>
</evidence>
<dbReference type="InterPro" id="IPR042003">
    <property type="entry name" value="Sortase_E"/>
</dbReference>
<evidence type="ECO:0000313" key="3">
    <source>
        <dbReference type="EMBL" id="UZK58372.1"/>
    </source>
</evidence>
<keyword evidence="4" id="KW-1185">Reference proteome</keyword>
<sequence>MCELTATLGAVMLLFAVHLLWWTNHTARAEARDEVHRLEQRWERPGPGEATRGSPAEDSPAAPAARDGERHAEEPRGTSPARARPPAPSQSFAVLRIPRLGLTVPVAEGIDNHRVLDRGFVGHYPGTAMPGEMGNVALAGHRNAHGEPFRHLDRVRPGDVVTLSTAGEDFTYEIDSVLPQTSPADSAVLQPVPTSAAVRPPGSAGYREPGRYLTLTTCTPEFTSRYRMVVWGHLLENRPR</sequence>
<dbReference type="NCBIfam" id="TIGR01076">
    <property type="entry name" value="sortase_fam"/>
    <property type="match status" value="1"/>
</dbReference>
<name>A0ABY6Q182_9ACTN</name>
<accession>A0ABY6Q182</accession>
<dbReference type="EMBL" id="CP098740">
    <property type="protein sequence ID" value="UZK58372.1"/>
    <property type="molecule type" value="Genomic_DNA"/>
</dbReference>
<feature type="compositionally biased region" description="Basic and acidic residues" evidence="2">
    <location>
        <begin position="66"/>
        <end position="76"/>
    </location>
</feature>
<evidence type="ECO:0000256" key="2">
    <source>
        <dbReference type="SAM" id="MobiDB-lite"/>
    </source>
</evidence>
<reference evidence="3" key="1">
    <citation type="journal article" date="2022" name="Front. Microbiol.">
        <title>Mirubactin C rescues the lethal effect of cell wall biosynthesis mutations in Bacillus subtilis.</title>
        <authorList>
            <person name="Kepplinger B."/>
            <person name="Wen X."/>
            <person name="Tyler A.R."/>
            <person name="Kim B.Y."/>
            <person name="Brown J."/>
            <person name="Banks P."/>
            <person name="Dashti Y."/>
            <person name="Mackenzie E.S."/>
            <person name="Wills C."/>
            <person name="Kawai Y."/>
            <person name="Waldron K.J."/>
            <person name="Allenby N.E.E."/>
            <person name="Wu L.J."/>
            <person name="Hall M.J."/>
            <person name="Errington J."/>
        </authorList>
    </citation>
    <scope>NUCLEOTIDE SEQUENCE</scope>
    <source>
        <strain evidence="3">MDA8-470</strain>
    </source>
</reference>
<dbReference type="Pfam" id="PF04203">
    <property type="entry name" value="Sortase"/>
    <property type="match status" value="1"/>
</dbReference>
<keyword evidence="1" id="KW-0378">Hydrolase</keyword>
<protein>
    <submittedName>
        <fullName evidence="3">Class E sortase</fullName>
    </submittedName>
</protein>
<evidence type="ECO:0000313" key="4">
    <source>
        <dbReference type="Proteomes" id="UP001164963"/>
    </source>
</evidence>